<dbReference type="SMART" id="SM00271">
    <property type="entry name" value="DnaJ"/>
    <property type="match status" value="1"/>
</dbReference>
<dbReference type="PANTHER" id="PTHR43948">
    <property type="entry name" value="DNAJ HOMOLOG SUBFAMILY B"/>
    <property type="match status" value="1"/>
</dbReference>
<protein>
    <recommendedName>
        <fullName evidence="1">J domain-containing protein</fullName>
    </recommendedName>
</protein>
<dbReference type="InterPro" id="IPR001623">
    <property type="entry name" value="DnaJ_domain"/>
</dbReference>
<dbReference type="CDD" id="cd06257">
    <property type="entry name" value="DnaJ"/>
    <property type="match status" value="1"/>
</dbReference>
<evidence type="ECO:0000313" key="2">
    <source>
        <dbReference type="EMBL" id="CBY07016.1"/>
    </source>
</evidence>
<name>E4WTL0_OIKDI</name>
<dbReference type="GO" id="GO:0005737">
    <property type="term" value="C:cytoplasm"/>
    <property type="evidence" value="ECO:0007669"/>
    <property type="project" value="TreeGrafter"/>
</dbReference>
<dbReference type="Pfam" id="PF00226">
    <property type="entry name" value="DnaJ"/>
    <property type="match status" value="1"/>
</dbReference>
<reference evidence="2" key="1">
    <citation type="journal article" date="2010" name="Science">
        <title>Plasticity of animal genome architecture unmasked by rapid evolution of a pelagic tunicate.</title>
        <authorList>
            <person name="Denoeud F."/>
            <person name="Henriet S."/>
            <person name="Mungpakdee S."/>
            <person name="Aury J.M."/>
            <person name="Da Silva C."/>
            <person name="Brinkmann H."/>
            <person name="Mikhaleva J."/>
            <person name="Olsen L.C."/>
            <person name="Jubin C."/>
            <person name="Canestro C."/>
            <person name="Bouquet J.M."/>
            <person name="Danks G."/>
            <person name="Poulain J."/>
            <person name="Campsteijn C."/>
            <person name="Adamski M."/>
            <person name="Cross I."/>
            <person name="Yadetie F."/>
            <person name="Muffato M."/>
            <person name="Louis A."/>
            <person name="Butcher S."/>
            <person name="Tsagkogeorga G."/>
            <person name="Konrad A."/>
            <person name="Singh S."/>
            <person name="Jensen M.F."/>
            <person name="Cong E.H."/>
            <person name="Eikeseth-Otteraa H."/>
            <person name="Noel B."/>
            <person name="Anthouard V."/>
            <person name="Porcel B.M."/>
            <person name="Kachouri-Lafond R."/>
            <person name="Nishino A."/>
            <person name="Ugolini M."/>
            <person name="Chourrout P."/>
            <person name="Nishida H."/>
            <person name="Aasland R."/>
            <person name="Huzurbazar S."/>
            <person name="Westhof E."/>
            <person name="Delsuc F."/>
            <person name="Lehrach H."/>
            <person name="Reinhardt R."/>
            <person name="Weissenbach J."/>
            <person name="Roy S.W."/>
            <person name="Artiguenave F."/>
            <person name="Postlethwait J.H."/>
            <person name="Manak J.R."/>
            <person name="Thompson E.M."/>
            <person name="Jaillon O."/>
            <person name="Du Pasquier L."/>
            <person name="Boudinot P."/>
            <person name="Liberles D.A."/>
            <person name="Volff J.N."/>
            <person name="Philippe H."/>
            <person name="Lenhard B."/>
            <person name="Roest Crollius H."/>
            <person name="Wincker P."/>
            <person name="Chourrout D."/>
        </authorList>
    </citation>
    <scope>NUCLEOTIDE SEQUENCE [LARGE SCALE GENOMIC DNA]</scope>
</reference>
<dbReference type="AlphaFoldDB" id="E4WTL0"/>
<dbReference type="InterPro" id="IPR036869">
    <property type="entry name" value="J_dom_sf"/>
</dbReference>
<organism evidence="2">
    <name type="scientific">Oikopleura dioica</name>
    <name type="common">Tunicate</name>
    <dbReference type="NCBI Taxonomy" id="34765"/>
    <lineage>
        <taxon>Eukaryota</taxon>
        <taxon>Metazoa</taxon>
        <taxon>Chordata</taxon>
        <taxon>Tunicata</taxon>
        <taxon>Appendicularia</taxon>
        <taxon>Copelata</taxon>
        <taxon>Oikopleuridae</taxon>
        <taxon>Oikopleura</taxon>
    </lineage>
</organism>
<dbReference type="SUPFAM" id="SSF46565">
    <property type="entry name" value="Chaperone J-domain"/>
    <property type="match status" value="1"/>
</dbReference>
<proteinExistence type="predicted"/>
<evidence type="ECO:0000259" key="1">
    <source>
        <dbReference type="PROSITE" id="PS50076"/>
    </source>
</evidence>
<accession>E4WTL0</accession>
<dbReference type="GO" id="GO:0051082">
    <property type="term" value="F:unfolded protein binding"/>
    <property type="evidence" value="ECO:0007669"/>
    <property type="project" value="TreeGrafter"/>
</dbReference>
<sequence>MILGLITRGVVKRAFCSKPLNYYDALGVDEDAPRDEIRRAYRKLVFQTHPDRNPGDELKEAQFKIVTEAFTVLSNQQKRAEYDERILIRSEGSVVYSSMKWHRSESYTSPYTNSQNHQEETVLDELDALFANLSRQRSNPEKDSKVLDMFENGF</sequence>
<dbReference type="OrthoDB" id="10250354at2759"/>
<dbReference type="GO" id="GO:0005634">
    <property type="term" value="C:nucleus"/>
    <property type="evidence" value="ECO:0007669"/>
    <property type="project" value="TreeGrafter"/>
</dbReference>
<dbReference type="EMBL" id="FN653016">
    <property type="protein sequence ID" value="CBY07016.1"/>
    <property type="molecule type" value="Genomic_DNA"/>
</dbReference>
<dbReference type="InParanoid" id="E4WTL0"/>
<dbReference type="Gene3D" id="1.10.287.110">
    <property type="entry name" value="DnaJ domain"/>
    <property type="match status" value="1"/>
</dbReference>
<dbReference type="PROSITE" id="PS50076">
    <property type="entry name" value="DNAJ_2"/>
    <property type="match status" value="1"/>
</dbReference>
<keyword evidence="3" id="KW-1185">Reference proteome</keyword>
<feature type="domain" description="J" evidence="1">
    <location>
        <begin position="21"/>
        <end position="86"/>
    </location>
</feature>
<dbReference type="PRINTS" id="PR00625">
    <property type="entry name" value="JDOMAIN"/>
</dbReference>
<dbReference type="PANTHER" id="PTHR43948:SF10">
    <property type="entry name" value="MRJ, ISOFORM E"/>
    <property type="match status" value="1"/>
</dbReference>
<evidence type="ECO:0000313" key="3">
    <source>
        <dbReference type="Proteomes" id="UP000001307"/>
    </source>
</evidence>
<dbReference type="GO" id="GO:0044183">
    <property type="term" value="F:protein folding chaperone"/>
    <property type="evidence" value="ECO:0007669"/>
    <property type="project" value="TreeGrafter"/>
</dbReference>
<dbReference type="Proteomes" id="UP000001307">
    <property type="component" value="Unassembled WGS sequence"/>
</dbReference>
<dbReference type="GO" id="GO:0051087">
    <property type="term" value="F:protein-folding chaperone binding"/>
    <property type="evidence" value="ECO:0007669"/>
    <property type="project" value="TreeGrafter"/>
</dbReference>
<gene>
    <name evidence="2" type="ORF">GSOID_T00006096001</name>
</gene>